<organism evidence="1 2">
    <name type="scientific">Nicotiana tabacum</name>
    <name type="common">Common tobacco</name>
    <dbReference type="NCBI Taxonomy" id="4097"/>
    <lineage>
        <taxon>Eukaryota</taxon>
        <taxon>Viridiplantae</taxon>
        <taxon>Streptophyta</taxon>
        <taxon>Embryophyta</taxon>
        <taxon>Tracheophyta</taxon>
        <taxon>Spermatophyta</taxon>
        <taxon>Magnoliopsida</taxon>
        <taxon>eudicotyledons</taxon>
        <taxon>Gunneridae</taxon>
        <taxon>Pentapetalae</taxon>
        <taxon>asterids</taxon>
        <taxon>lamiids</taxon>
        <taxon>Solanales</taxon>
        <taxon>Solanaceae</taxon>
        <taxon>Nicotianoideae</taxon>
        <taxon>Nicotianeae</taxon>
        <taxon>Nicotiana</taxon>
    </lineage>
</organism>
<keyword evidence="1" id="KW-1185">Reference proteome</keyword>
<protein>
    <submittedName>
        <fullName evidence="2">Uncharacterized protein LOC142174581</fullName>
    </submittedName>
</protein>
<evidence type="ECO:0000313" key="2">
    <source>
        <dbReference type="RefSeq" id="XP_075096503.1"/>
    </source>
</evidence>
<evidence type="ECO:0000313" key="1">
    <source>
        <dbReference type="Proteomes" id="UP000790787"/>
    </source>
</evidence>
<dbReference type="RefSeq" id="XP_075096503.1">
    <property type="nucleotide sequence ID" value="XM_075240402.1"/>
</dbReference>
<reference evidence="1" key="1">
    <citation type="journal article" date="2014" name="Nat. Commun.">
        <title>The tobacco genome sequence and its comparison with those of tomato and potato.</title>
        <authorList>
            <person name="Sierro N."/>
            <person name="Battey J.N."/>
            <person name="Ouadi S."/>
            <person name="Bakaher N."/>
            <person name="Bovet L."/>
            <person name="Willig A."/>
            <person name="Goepfert S."/>
            <person name="Peitsch M.C."/>
            <person name="Ivanov N.V."/>
        </authorList>
    </citation>
    <scope>NUCLEOTIDE SEQUENCE [LARGE SCALE GENOMIC DNA]</scope>
</reference>
<reference evidence="2" key="2">
    <citation type="submission" date="2025-08" db="UniProtKB">
        <authorList>
            <consortium name="RefSeq"/>
        </authorList>
    </citation>
    <scope>IDENTIFICATION</scope>
    <source>
        <tissue evidence="2">Leaf</tissue>
    </source>
</reference>
<sequence length="230" mass="26160">MDINPRQVFHQIWEFLFFTEKNLIQQSSIKIKIHWERPPPNKIKLNIDGAFLKEKLHAGIGGVFRNSSGNWIMGFTKSCYTSRSMQTELLALEQGLKLAVKMPFAAIEIESDSTDIIKMFIDENDSSNACLLKCRSLMRQLKSPVIKHNFREENAVADCLAKEAVKNFKSDKCYHLACPPLFVEAILEKDMQGLCFGIKQLSTSVCNSLVTLNNSNVLRDYVTSVKVFAY</sequence>
<name>A0AC58TH03_TOBAC</name>
<proteinExistence type="predicted"/>
<dbReference type="Proteomes" id="UP000790787">
    <property type="component" value="Chromosome 20"/>
</dbReference>
<gene>
    <name evidence="2" type="primary">LOC142174581</name>
</gene>
<accession>A0AC58TH03</accession>